<dbReference type="Proteomes" id="UP000001683">
    <property type="component" value="Chromosome"/>
</dbReference>
<dbReference type="EMBL" id="CP001034">
    <property type="protein sequence ID" value="ACB84638.1"/>
    <property type="molecule type" value="Genomic_DNA"/>
</dbReference>
<gene>
    <name evidence="2" type="ordered locus">Nther_1054</name>
</gene>
<organism evidence="2 3">
    <name type="scientific">Natranaerobius thermophilus (strain ATCC BAA-1301 / DSM 18059 / JW/NM-WN-LF)</name>
    <dbReference type="NCBI Taxonomy" id="457570"/>
    <lineage>
        <taxon>Bacteria</taxon>
        <taxon>Bacillati</taxon>
        <taxon>Bacillota</taxon>
        <taxon>Clostridia</taxon>
        <taxon>Natranaerobiales</taxon>
        <taxon>Natranaerobiaceae</taxon>
        <taxon>Natranaerobius</taxon>
    </lineage>
</organism>
<dbReference type="STRING" id="457570.Nther_1054"/>
<keyword evidence="1" id="KW-1133">Transmembrane helix</keyword>
<accession>B2A115</accession>
<evidence type="ECO:0000313" key="3">
    <source>
        <dbReference type="Proteomes" id="UP000001683"/>
    </source>
</evidence>
<evidence type="ECO:0000256" key="1">
    <source>
        <dbReference type="SAM" id="Phobius"/>
    </source>
</evidence>
<dbReference type="AlphaFoldDB" id="B2A115"/>
<feature type="transmembrane region" description="Helical" evidence="1">
    <location>
        <begin position="20"/>
        <end position="42"/>
    </location>
</feature>
<reference evidence="2 3" key="2">
    <citation type="journal article" date="2011" name="J. Bacteriol.">
        <title>Complete genome sequence of the anaerobic, halophilic alkalithermophile Natranaerobius thermophilus JW/NM-WN-LF.</title>
        <authorList>
            <person name="Zhao B."/>
            <person name="Mesbah N.M."/>
            <person name="Dalin E."/>
            <person name="Goodwin L."/>
            <person name="Nolan M."/>
            <person name="Pitluck S."/>
            <person name="Chertkov O."/>
            <person name="Brettin T.S."/>
            <person name="Han J."/>
            <person name="Larimer F.W."/>
            <person name="Land M.L."/>
            <person name="Hauser L."/>
            <person name="Kyrpides N."/>
            <person name="Wiegel J."/>
        </authorList>
    </citation>
    <scope>NUCLEOTIDE SEQUENCE [LARGE SCALE GENOMIC DNA]</scope>
    <source>
        <strain evidence="3">ATCC BAA-1301 / DSM 18059 / JW/NM-WN-LF</strain>
    </source>
</reference>
<keyword evidence="1" id="KW-0472">Membrane</keyword>
<dbReference type="RefSeq" id="WP_012447515.1">
    <property type="nucleotide sequence ID" value="NC_010718.1"/>
</dbReference>
<protein>
    <submittedName>
        <fullName evidence="2">Uncharacterized protein</fullName>
    </submittedName>
</protein>
<name>B2A115_NATTJ</name>
<sequence>MRFYEIFGAVCDYLGVLVRFIFVIIAVIKIFAICIVLPIYLFSTNHPVAILMSIVLIAAVILLAVSKFTHRGGI</sequence>
<proteinExistence type="predicted"/>
<dbReference type="KEGG" id="nth:Nther_1054"/>
<feature type="transmembrane region" description="Helical" evidence="1">
    <location>
        <begin position="48"/>
        <end position="65"/>
    </location>
</feature>
<reference evidence="2 3" key="1">
    <citation type="submission" date="2008-04" db="EMBL/GenBank/DDBJ databases">
        <title>Complete sequence of chromosome of Natranaerobius thermophilus JW/NM-WN-LF.</title>
        <authorList>
            <consortium name="US DOE Joint Genome Institute"/>
            <person name="Copeland A."/>
            <person name="Lucas S."/>
            <person name="Lapidus A."/>
            <person name="Glavina del Rio T."/>
            <person name="Dalin E."/>
            <person name="Tice H."/>
            <person name="Bruce D."/>
            <person name="Goodwin L."/>
            <person name="Pitluck S."/>
            <person name="Chertkov O."/>
            <person name="Brettin T."/>
            <person name="Detter J.C."/>
            <person name="Han C."/>
            <person name="Kuske C.R."/>
            <person name="Schmutz J."/>
            <person name="Larimer F."/>
            <person name="Land M."/>
            <person name="Hauser L."/>
            <person name="Kyrpides N."/>
            <person name="Lykidis A."/>
            <person name="Mesbah N.M."/>
            <person name="Wiegel J."/>
        </authorList>
    </citation>
    <scope>NUCLEOTIDE SEQUENCE [LARGE SCALE GENOMIC DNA]</scope>
    <source>
        <strain evidence="3">ATCC BAA-1301 / DSM 18059 / JW/NM-WN-LF</strain>
    </source>
</reference>
<keyword evidence="3" id="KW-1185">Reference proteome</keyword>
<evidence type="ECO:0000313" key="2">
    <source>
        <dbReference type="EMBL" id="ACB84638.1"/>
    </source>
</evidence>
<keyword evidence="1" id="KW-0812">Transmembrane</keyword>
<dbReference type="InParanoid" id="B2A115"/>
<dbReference type="HOGENOM" id="CLU_2684056_0_0_9"/>